<dbReference type="InterPro" id="IPR043504">
    <property type="entry name" value="Peptidase_S1_PA_chymotrypsin"/>
</dbReference>
<evidence type="ECO:0000313" key="2">
    <source>
        <dbReference type="EMBL" id="OBI32846.1"/>
    </source>
</evidence>
<evidence type="ECO:0000256" key="1">
    <source>
        <dbReference type="SAM" id="SignalP"/>
    </source>
</evidence>
<reference evidence="3" key="1">
    <citation type="submission" date="2016-06" db="EMBL/GenBank/DDBJ databases">
        <authorList>
            <person name="Sutton G."/>
            <person name="Brinkac L."/>
            <person name="Sanka R."/>
            <person name="Adams M."/>
            <person name="Lau E."/>
            <person name="Sam S."/>
            <person name="Sreng N."/>
            <person name="Him V."/>
            <person name="Kerleguer A."/>
            <person name="Cheng S."/>
        </authorList>
    </citation>
    <scope>NUCLEOTIDE SEQUENCE [LARGE SCALE GENOMIC DNA]</scope>
    <source>
        <strain evidence="3">E1876</strain>
    </source>
</reference>
<accession>A0A1A2Y6Z5</accession>
<organism evidence="2 3">
    <name type="scientific">Mycolicibacter sinensis (strain JDM601)</name>
    <name type="common">Mycobacterium sinense</name>
    <dbReference type="NCBI Taxonomy" id="875328"/>
    <lineage>
        <taxon>Bacteria</taxon>
        <taxon>Bacillati</taxon>
        <taxon>Actinomycetota</taxon>
        <taxon>Actinomycetes</taxon>
        <taxon>Mycobacteriales</taxon>
        <taxon>Mycobacteriaceae</taxon>
        <taxon>Mycolicibacter</taxon>
    </lineage>
</organism>
<proteinExistence type="predicted"/>
<dbReference type="Gene3D" id="2.40.10.10">
    <property type="entry name" value="Trypsin-like serine proteases"/>
    <property type="match status" value="2"/>
</dbReference>
<dbReference type="Proteomes" id="UP000093943">
    <property type="component" value="Unassembled WGS sequence"/>
</dbReference>
<comment type="caution">
    <text evidence="2">The sequence shown here is derived from an EMBL/GenBank/DDBJ whole genome shotgun (WGS) entry which is preliminary data.</text>
</comment>
<evidence type="ECO:0008006" key="4">
    <source>
        <dbReference type="Google" id="ProtNLM"/>
    </source>
</evidence>
<keyword evidence="1" id="KW-0732">Signal</keyword>
<protein>
    <recommendedName>
        <fullName evidence="4">Peptidase S1 domain-containing protein</fullName>
    </recommendedName>
</protein>
<sequence length="216" mass="23304">MALAAAMLAAPPAMAGVNLVVGMPISFKHSTCSLGFFAFDRRKDRLAVTAGHCGEAIHEPVYNKWGQQFGEIVARMPDRRDGDGRLIGSRGYTIIYLYDNFSLEPFFTRTGSIGEGDRVTKVAARSGKTSGQITKVVANARPDLALLYSDMVQLRGDSGGPWLIGKQPVLVGMGSSGNQEREGRDATCQGQPISSLVELIRNTAGRYADGFTVWTE</sequence>
<name>A0A1A2Y6Z5_MYCSD</name>
<dbReference type="EMBL" id="LZKG01000033">
    <property type="protein sequence ID" value="OBI32846.1"/>
    <property type="molecule type" value="Genomic_DNA"/>
</dbReference>
<evidence type="ECO:0000313" key="3">
    <source>
        <dbReference type="Proteomes" id="UP000093943"/>
    </source>
</evidence>
<feature type="chain" id="PRO_5038835341" description="Peptidase S1 domain-containing protein" evidence="1">
    <location>
        <begin position="16"/>
        <end position="216"/>
    </location>
</feature>
<dbReference type="AlphaFoldDB" id="A0A1A2Y6Z5"/>
<gene>
    <name evidence="2" type="ORF">A5710_14365</name>
</gene>
<dbReference type="SUPFAM" id="SSF50494">
    <property type="entry name" value="Trypsin-like serine proteases"/>
    <property type="match status" value="1"/>
</dbReference>
<feature type="signal peptide" evidence="1">
    <location>
        <begin position="1"/>
        <end position="15"/>
    </location>
</feature>
<dbReference type="InterPro" id="IPR009003">
    <property type="entry name" value="Peptidase_S1_PA"/>
</dbReference>